<evidence type="ECO:0000313" key="2">
    <source>
        <dbReference type="EMBL" id="GGD44650.1"/>
    </source>
</evidence>
<dbReference type="Gene3D" id="3.50.50.60">
    <property type="entry name" value="FAD/NAD(P)-binding domain"/>
    <property type="match status" value="1"/>
</dbReference>
<protein>
    <recommendedName>
        <fullName evidence="1">FAD/NAD(P)-binding domain-containing protein</fullName>
    </recommendedName>
</protein>
<proteinExistence type="predicted"/>
<dbReference type="PANTHER" id="PTHR42685:SF22">
    <property type="entry name" value="CONDITIONED MEDIUM FACTOR RECEPTOR 1"/>
    <property type="match status" value="1"/>
</dbReference>
<comment type="caution">
    <text evidence="2">The sequence shown here is derived from an EMBL/GenBank/DDBJ whole genome shotgun (WGS) entry which is preliminary data.</text>
</comment>
<organism evidence="2 3">
    <name type="scientific">Sinisalibacter lacisalsi</name>
    <dbReference type="NCBI Taxonomy" id="1526570"/>
    <lineage>
        <taxon>Bacteria</taxon>
        <taxon>Pseudomonadati</taxon>
        <taxon>Pseudomonadota</taxon>
        <taxon>Alphaproteobacteria</taxon>
        <taxon>Rhodobacterales</taxon>
        <taxon>Roseobacteraceae</taxon>
        <taxon>Sinisalibacter</taxon>
    </lineage>
</organism>
<name>A0ABQ1QT06_9RHOB</name>
<gene>
    <name evidence="2" type="ORF">GCM10011358_30510</name>
</gene>
<sequence length="399" mass="43151">MADGVRSYDVVVVGAGPAGAAAARRARALGLSAAVIDRAVFPRHKLCGALLSGRGQKAMRDVFGLEVDPERFLSSRKVAFKWNGETLAEFDAPYDLTYTYRVDLDHRLLLEAIAAGAEDYQGTRIETFDDTADVLVLSDGTRIGYGVLIGADGAASPVARHIFGRAFDPDRIGFAFEAEVPGGCDADARMSIDFRVVNWGYGWNFPKRETRTIGLGSIKSLDQDLKARMEHYLDLEAGAAGEGVKIKGAHIPLGDYQKVPGRGNVLLAGDAAGLVDGITGEGLAYAMESGAEAAEAAAEVLKAGKPAMATGVYRKRIHYIHAELDKANKLRHFEYSDRFSGLFKDKLANSLTMRQAFFDLLAGETTYGEIEKRISKQLIGKITEKMTGWPSRLAGRLRG</sequence>
<dbReference type="RefSeq" id="WP_188529361.1">
    <property type="nucleotide sequence ID" value="NZ_BMGI01000005.1"/>
</dbReference>
<dbReference type="NCBIfam" id="TIGR02032">
    <property type="entry name" value="GG-red-SF"/>
    <property type="match status" value="1"/>
</dbReference>
<accession>A0ABQ1QT06</accession>
<dbReference type="InterPro" id="IPR050407">
    <property type="entry name" value="Geranylgeranyl_reductase"/>
</dbReference>
<dbReference type="Proteomes" id="UP000617355">
    <property type="component" value="Unassembled WGS sequence"/>
</dbReference>
<evidence type="ECO:0000313" key="3">
    <source>
        <dbReference type="Proteomes" id="UP000617355"/>
    </source>
</evidence>
<feature type="domain" description="FAD/NAD(P)-binding" evidence="1">
    <location>
        <begin position="8"/>
        <end position="154"/>
    </location>
</feature>
<dbReference type="EMBL" id="BMGI01000005">
    <property type="protein sequence ID" value="GGD44650.1"/>
    <property type="molecule type" value="Genomic_DNA"/>
</dbReference>
<dbReference type="SUPFAM" id="SSF51905">
    <property type="entry name" value="FAD/NAD(P)-binding domain"/>
    <property type="match status" value="1"/>
</dbReference>
<dbReference type="PANTHER" id="PTHR42685">
    <property type="entry name" value="GERANYLGERANYL DIPHOSPHATE REDUCTASE"/>
    <property type="match status" value="1"/>
</dbReference>
<dbReference type="PRINTS" id="PR00420">
    <property type="entry name" value="RNGMNOXGNASE"/>
</dbReference>
<dbReference type="InterPro" id="IPR011777">
    <property type="entry name" value="Geranylgeranyl_Rdtase_fam"/>
</dbReference>
<dbReference type="InterPro" id="IPR023753">
    <property type="entry name" value="FAD/NAD-binding_dom"/>
</dbReference>
<keyword evidence="3" id="KW-1185">Reference proteome</keyword>
<reference evidence="3" key="1">
    <citation type="journal article" date="2019" name="Int. J. Syst. Evol. Microbiol.">
        <title>The Global Catalogue of Microorganisms (GCM) 10K type strain sequencing project: providing services to taxonomists for standard genome sequencing and annotation.</title>
        <authorList>
            <consortium name="The Broad Institute Genomics Platform"/>
            <consortium name="The Broad Institute Genome Sequencing Center for Infectious Disease"/>
            <person name="Wu L."/>
            <person name="Ma J."/>
        </authorList>
    </citation>
    <scope>NUCLEOTIDE SEQUENCE [LARGE SCALE GENOMIC DNA]</scope>
    <source>
        <strain evidence="3">CGMCC 1.12922</strain>
    </source>
</reference>
<dbReference type="Pfam" id="PF07992">
    <property type="entry name" value="Pyr_redox_2"/>
    <property type="match status" value="1"/>
</dbReference>
<evidence type="ECO:0000259" key="1">
    <source>
        <dbReference type="Pfam" id="PF07992"/>
    </source>
</evidence>
<dbReference type="InterPro" id="IPR036188">
    <property type="entry name" value="FAD/NAD-bd_sf"/>
</dbReference>